<dbReference type="Gene3D" id="1.10.10.10">
    <property type="entry name" value="Winged helix-like DNA-binding domain superfamily/Winged helix DNA-binding domain"/>
    <property type="match status" value="1"/>
</dbReference>
<evidence type="ECO:0000256" key="4">
    <source>
        <dbReference type="ARBA" id="ARBA00022490"/>
    </source>
</evidence>
<dbReference type="Proteomes" id="UP000199800">
    <property type="component" value="Unassembled WGS sequence"/>
</dbReference>
<comment type="function">
    <text evidence="5">Modulates RecA activity.</text>
</comment>
<comment type="subcellular location">
    <subcellularLocation>
        <location evidence="1 5">Cytoplasm</location>
    </subcellularLocation>
</comment>
<organism evidence="7 8">
    <name type="scientific">[Clostridium] polysaccharolyticum</name>
    <dbReference type="NCBI Taxonomy" id="29364"/>
    <lineage>
        <taxon>Bacteria</taxon>
        <taxon>Bacillati</taxon>
        <taxon>Bacillota</taxon>
        <taxon>Clostridia</taxon>
        <taxon>Lachnospirales</taxon>
        <taxon>Lachnospiraceae</taxon>
    </lineage>
</organism>
<dbReference type="InterPro" id="IPR036388">
    <property type="entry name" value="WH-like_DNA-bd_sf"/>
</dbReference>
<dbReference type="HAMAP" id="MF_01114">
    <property type="entry name" value="RecX"/>
    <property type="match status" value="1"/>
</dbReference>
<dbReference type="AlphaFoldDB" id="A0A1I0ADG2"/>
<dbReference type="GO" id="GO:0006282">
    <property type="term" value="P:regulation of DNA repair"/>
    <property type="evidence" value="ECO:0007669"/>
    <property type="project" value="UniProtKB-UniRule"/>
</dbReference>
<keyword evidence="8" id="KW-1185">Reference proteome</keyword>
<evidence type="ECO:0000256" key="5">
    <source>
        <dbReference type="HAMAP-Rule" id="MF_01114"/>
    </source>
</evidence>
<dbReference type="STRING" id="29364.SAMN04487772_10576"/>
<reference evidence="7 8" key="1">
    <citation type="submission" date="2016-10" db="EMBL/GenBank/DDBJ databases">
        <authorList>
            <person name="de Groot N.N."/>
        </authorList>
    </citation>
    <scope>NUCLEOTIDE SEQUENCE [LARGE SCALE GENOMIC DNA]</scope>
    <source>
        <strain evidence="7 8">DSM 1801</strain>
    </source>
</reference>
<keyword evidence="4 5" id="KW-0963">Cytoplasm</keyword>
<evidence type="ECO:0000256" key="2">
    <source>
        <dbReference type="ARBA" id="ARBA00009695"/>
    </source>
</evidence>
<feature type="domain" description="RecX first three-helical" evidence="6">
    <location>
        <begin position="59"/>
        <end position="98"/>
    </location>
</feature>
<evidence type="ECO:0000259" key="6">
    <source>
        <dbReference type="Pfam" id="PF21982"/>
    </source>
</evidence>
<accession>A0A1I0ADG2</accession>
<protein>
    <recommendedName>
        <fullName evidence="3 5">Regulatory protein RecX</fullName>
    </recommendedName>
</protein>
<gene>
    <name evidence="5" type="primary">recX</name>
    <name evidence="7" type="ORF">SAMN04487772_10576</name>
</gene>
<dbReference type="GO" id="GO:0005737">
    <property type="term" value="C:cytoplasm"/>
    <property type="evidence" value="ECO:0007669"/>
    <property type="project" value="UniProtKB-SubCell"/>
</dbReference>
<evidence type="ECO:0000256" key="3">
    <source>
        <dbReference type="ARBA" id="ARBA00018111"/>
    </source>
</evidence>
<evidence type="ECO:0000313" key="8">
    <source>
        <dbReference type="Proteomes" id="UP000199800"/>
    </source>
</evidence>
<evidence type="ECO:0000256" key="1">
    <source>
        <dbReference type="ARBA" id="ARBA00004496"/>
    </source>
</evidence>
<evidence type="ECO:0000313" key="7">
    <source>
        <dbReference type="EMBL" id="SES91740.1"/>
    </source>
</evidence>
<proteinExistence type="inferred from homology"/>
<dbReference type="EMBL" id="FOHN01000005">
    <property type="protein sequence ID" value="SES91740.1"/>
    <property type="molecule type" value="Genomic_DNA"/>
</dbReference>
<name>A0A1I0ADG2_9FIRM</name>
<dbReference type="InterPro" id="IPR003783">
    <property type="entry name" value="Regulatory_RecX"/>
</dbReference>
<dbReference type="InterPro" id="IPR053926">
    <property type="entry name" value="RecX_HTH_1st"/>
</dbReference>
<dbReference type="PANTHER" id="PTHR33602">
    <property type="entry name" value="REGULATORY PROTEIN RECX FAMILY PROTEIN"/>
    <property type="match status" value="1"/>
</dbReference>
<dbReference type="PANTHER" id="PTHR33602:SF1">
    <property type="entry name" value="REGULATORY PROTEIN RECX FAMILY PROTEIN"/>
    <property type="match status" value="1"/>
</dbReference>
<comment type="similarity">
    <text evidence="2 5">Belongs to the RecX family.</text>
</comment>
<sequence>MYIIRTEIINTKKSRILFDNGIECICCRPEIRKFDLEADKEITEDAYLELMKDYVGKRAKKKAMELLIRSDKTEKELRDKLKRECFPEFIIDETMAFLHSYHYINEDNHLETYIRYHGKGKSRIYLKQELKRKGFDREKIGYYLEEYHDEKEELRYLIKKKGADIGKMSPKEIEKLCMQLYRKGFSQSDIRKEIFHYPE</sequence>
<dbReference type="Pfam" id="PF21982">
    <property type="entry name" value="RecX_HTH1"/>
    <property type="match status" value="1"/>
</dbReference>